<accession>Q2R5Z6</accession>
<dbReference type="EMBL" id="AC146938">
    <property type="protein sequence ID" value="AAX96005.1"/>
    <property type="molecule type" value="Genomic_DNA"/>
</dbReference>
<reference evidence="3" key="2">
    <citation type="journal article" date="2008" name="Nucleic Acids Res.">
        <title>The rice annotation project database (RAP-DB): 2008 update.</title>
        <authorList>
            <consortium name="The rice annotation project (RAP)"/>
        </authorList>
    </citation>
    <scope>GENOME REANNOTATION</scope>
    <source>
        <strain evidence="3">cv. Nipponbare</strain>
    </source>
</reference>
<evidence type="ECO:0000313" key="2">
    <source>
        <dbReference type="EMBL" id="AAX96005.1"/>
    </source>
</evidence>
<dbReference type="Proteomes" id="UP000000763">
    <property type="component" value="Chromosome 11"/>
</dbReference>
<evidence type="ECO:0000313" key="3">
    <source>
        <dbReference type="Proteomes" id="UP000000763"/>
    </source>
</evidence>
<sequence>MSADKPPPPSMGKSLDPQTKIPKLTGSDVNNGNIVPVTVDKLSLEQKKDFEFMMKSAQEQFMKSFAETRRKVYQKYKVKVVAADEVGSSSSQGDKGIADGSGNKVDGLQDGVVEDLGEDNNEPTGGPIQQTPPRQQTVQSIQQQTTQPIQQQMVQLMPTGLRTPDNRLTHQNVTQVVPEHLRQWDDMIADVMREQFGLKPKDTGNLYRHPYLEWFERVPLPNRYKVPDFSKFLGQDNVSTYEHVSRFLAQCGEASAIDALRGLIAPIKEKFSSQEFESLSHLAQKVTLHEQMFAEAKKNIKKINHVYPYMYGSDEEDDSEVAVVEWVRSKKVVPLSRLELTQ</sequence>
<feature type="region of interest" description="Disordered" evidence="1">
    <location>
        <begin position="84"/>
        <end position="137"/>
    </location>
</feature>
<feature type="compositionally biased region" description="Pro residues" evidence="1">
    <location>
        <begin position="1"/>
        <end position="10"/>
    </location>
</feature>
<gene>
    <name evidence="2" type="ordered locus">LOC_Os11g22810</name>
</gene>
<name>Q2R5Z6_ORYSJ</name>
<organism evidence="2 3">
    <name type="scientific">Oryza sativa subsp. japonica</name>
    <name type="common">Rice</name>
    <dbReference type="NCBI Taxonomy" id="39947"/>
    <lineage>
        <taxon>Eukaryota</taxon>
        <taxon>Viridiplantae</taxon>
        <taxon>Streptophyta</taxon>
        <taxon>Embryophyta</taxon>
        <taxon>Tracheophyta</taxon>
        <taxon>Spermatophyta</taxon>
        <taxon>Magnoliopsida</taxon>
        <taxon>Liliopsida</taxon>
        <taxon>Poales</taxon>
        <taxon>Poaceae</taxon>
        <taxon>BOP clade</taxon>
        <taxon>Oryzoideae</taxon>
        <taxon>Oryzeae</taxon>
        <taxon>Oryzinae</taxon>
        <taxon>Oryza</taxon>
        <taxon>Oryza sativa</taxon>
    </lineage>
</organism>
<protein>
    <submittedName>
        <fullName evidence="2">Retrotransposon protein, putative, unclassified</fullName>
    </submittedName>
</protein>
<feature type="region of interest" description="Disordered" evidence="1">
    <location>
        <begin position="1"/>
        <end position="34"/>
    </location>
</feature>
<proteinExistence type="predicted"/>
<feature type="compositionally biased region" description="Acidic residues" evidence="1">
    <location>
        <begin position="112"/>
        <end position="121"/>
    </location>
</feature>
<dbReference type="AlphaFoldDB" id="Q2R5Z6"/>
<evidence type="ECO:0000256" key="1">
    <source>
        <dbReference type="SAM" id="MobiDB-lite"/>
    </source>
</evidence>
<reference evidence="3" key="1">
    <citation type="journal article" date="2005" name="Nature">
        <title>The map-based sequence of the rice genome.</title>
        <authorList>
            <consortium name="International rice genome sequencing project (IRGSP)"/>
            <person name="Matsumoto T."/>
            <person name="Wu J."/>
            <person name="Kanamori H."/>
            <person name="Katayose Y."/>
            <person name="Fujisawa M."/>
            <person name="Namiki N."/>
            <person name="Mizuno H."/>
            <person name="Yamamoto K."/>
            <person name="Antonio B.A."/>
            <person name="Baba T."/>
            <person name="Sakata K."/>
            <person name="Nagamura Y."/>
            <person name="Aoki H."/>
            <person name="Arikawa K."/>
            <person name="Arita K."/>
            <person name="Bito T."/>
            <person name="Chiden Y."/>
            <person name="Fujitsuka N."/>
            <person name="Fukunaka R."/>
            <person name="Hamada M."/>
            <person name="Harada C."/>
            <person name="Hayashi A."/>
            <person name="Hijishita S."/>
            <person name="Honda M."/>
            <person name="Hosokawa S."/>
            <person name="Ichikawa Y."/>
            <person name="Idonuma A."/>
            <person name="Iijima M."/>
            <person name="Ikeda M."/>
            <person name="Ikeno M."/>
            <person name="Ito K."/>
            <person name="Ito S."/>
            <person name="Ito T."/>
            <person name="Ito Y."/>
            <person name="Ito Y."/>
            <person name="Iwabuchi A."/>
            <person name="Kamiya K."/>
            <person name="Karasawa W."/>
            <person name="Kurita K."/>
            <person name="Katagiri S."/>
            <person name="Kikuta A."/>
            <person name="Kobayashi H."/>
            <person name="Kobayashi N."/>
            <person name="Machita K."/>
            <person name="Maehara T."/>
            <person name="Masukawa M."/>
            <person name="Mizubayashi T."/>
            <person name="Mukai Y."/>
            <person name="Nagasaki H."/>
            <person name="Nagata Y."/>
            <person name="Naito S."/>
            <person name="Nakashima M."/>
            <person name="Nakama Y."/>
            <person name="Nakamichi Y."/>
            <person name="Nakamura M."/>
            <person name="Meguro A."/>
            <person name="Negishi M."/>
            <person name="Ohta I."/>
            <person name="Ohta T."/>
            <person name="Okamoto M."/>
            <person name="Ono N."/>
            <person name="Saji S."/>
            <person name="Sakaguchi M."/>
            <person name="Sakai K."/>
            <person name="Shibata M."/>
            <person name="Shimokawa T."/>
            <person name="Song J."/>
            <person name="Takazaki Y."/>
            <person name="Terasawa K."/>
            <person name="Tsugane M."/>
            <person name="Tsuji K."/>
            <person name="Ueda S."/>
            <person name="Waki K."/>
            <person name="Yamagata H."/>
            <person name="Yamamoto M."/>
            <person name="Yamamoto S."/>
            <person name="Yamane H."/>
            <person name="Yoshiki S."/>
            <person name="Yoshihara R."/>
            <person name="Yukawa K."/>
            <person name="Zhong H."/>
            <person name="Yano M."/>
            <person name="Yuan Q."/>
            <person name="Ouyang S."/>
            <person name="Liu J."/>
            <person name="Jones K.M."/>
            <person name="Gansberger K."/>
            <person name="Moffat K."/>
            <person name="Hill J."/>
            <person name="Bera J."/>
            <person name="Fadrosh D."/>
            <person name="Jin S."/>
            <person name="Johri S."/>
            <person name="Kim M."/>
            <person name="Overton L."/>
            <person name="Reardon M."/>
            <person name="Tsitrin T."/>
            <person name="Vuong H."/>
            <person name="Weaver B."/>
            <person name="Ciecko A."/>
            <person name="Tallon L."/>
            <person name="Jackson J."/>
            <person name="Pai G."/>
            <person name="Aken S.V."/>
            <person name="Utterback T."/>
            <person name="Reidmuller S."/>
            <person name="Feldblyum T."/>
            <person name="Hsiao J."/>
            <person name="Zismann V."/>
            <person name="Iobst S."/>
            <person name="de Vazeille A.R."/>
            <person name="Buell C.R."/>
            <person name="Ying K."/>
            <person name="Li Y."/>
            <person name="Lu T."/>
            <person name="Huang Y."/>
            <person name="Zhao Q."/>
            <person name="Feng Q."/>
            <person name="Zhang L."/>
            <person name="Zhu J."/>
            <person name="Weng Q."/>
            <person name="Mu J."/>
            <person name="Lu Y."/>
            <person name="Fan D."/>
            <person name="Liu Y."/>
            <person name="Guan J."/>
            <person name="Zhang Y."/>
            <person name="Yu S."/>
            <person name="Liu X."/>
            <person name="Zhang Y."/>
            <person name="Hong G."/>
            <person name="Han B."/>
            <person name="Choisne N."/>
            <person name="Demange N."/>
            <person name="Orjeda G."/>
            <person name="Samain S."/>
            <person name="Cattolico L."/>
            <person name="Pelletier E."/>
            <person name="Couloux A."/>
            <person name="Segurens B."/>
            <person name="Wincker P."/>
            <person name="D'Hont A."/>
            <person name="Scarpelli C."/>
            <person name="Weissenbach J."/>
            <person name="Salanoubat M."/>
            <person name="Quetier F."/>
            <person name="Yu Y."/>
            <person name="Kim H.R."/>
            <person name="Rambo T."/>
            <person name="Currie J."/>
            <person name="Collura K."/>
            <person name="Luo M."/>
            <person name="Yang T."/>
            <person name="Ammiraju J.S.S."/>
            <person name="Engler F."/>
            <person name="Soderlund C."/>
            <person name="Wing R.A."/>
            <person name="Palmer L.E."/>
            <person name="de la Bastide M."/>
            <person name="Spiegel L."/>
            <person name="Nascimento L."/>
            <person name="Zutavern T."/>
            <person name="O'Shaughnessy A."/>
            <person name="Dike S."/>
            <person name="Dedhia N."/>
            <person name="Preston R."/>
            <person name="Balija V."/>
            <person name="McCombie W.R."/>
            <person name="Chow T."/>
            <person name="Chen H."/>
            <person name="Chung M."/>
            <person name="Chen C."/>
            <person name="Shaw J."/>
            <person name="Wu H."/>
            <person name="Hsiao K."/>
            <person name="Chao Y."/>
            <person name="Chu M."/>
            <person name="Cheng C."/>
            <person name="Hour A."/>
            <person name="Lee P."/>
            <person name="Lin S."/>
            <person name="Lin Y."/>
            <person name="Liou J."/>
            <person name="Liu S."/>
            <person name="Hsing Y."/>
            <person name="Raghuvanshi S."/>
            <person name="Mohanty A."/>
            <person name="Bharti A.K."/>
            <person name="Gaur A."/>
            <person name="Gupta V."/>
            <person name="Kumar D."/>
            <person name="Ravi V."/>
            <person name="Vij S."/>
            <person name="Kapur A."/>
            <person name="Khurana P."/>
            <person name="Khurana P."/>
            <person name="Khurana J.P."/>
            <person name="Tyagi A.K."/>
            <person name="Gaikwad K."/>
            <person name="Singh A."/>
            <person name="Dalal V."/>
            <person name="Srivastava S."/>
            <person name="Dixit A."/>
            <person name="Pal A.K."/>
            <person name="Ghazi I.A."/>
            <person name="Yadav M."/>
            <person name="Pandit A."/>
            <person name="Bhargava A."/>
            <person name="Sureshbabu K."/>
            <person name="Batra K."/>
            <person name="Sharma T.R."/>
            <person name="Mohapatra T."/>
            <person name="Singh N.K."/>
            <person name="Messing J."/>
            <person name="Nelson A.B."/>
            <person name="Fuks G."/>
            <person name="Kavchok S."/>
            <person name="Keizer G."/>
            <person name="Linton E."/>
            <person name="Llaca V."/>
            <person name="Song R."/>
            <person name="Tanyolac B."/>
            <person name="Young S."/>
            <person name="Ho-Il K."/>
            <person name="Hahn J.H."/>
            <person name="Sangsakoo G."/>
            <person name="Vanavichit A."/>
            <person name="de Mattos Luiz.A.T."/>
            <person name="Zimmer P.D."/>
            <person name="Malone G."/>
            <person name="Dellagostin O."/>
            <person name="de Oliveira A.C."/>
            <person name="Bevan M."/>
            <person name="Bancroft I."/>
            <person name="Minx P."/>
            <person name="Cordum H."/>
            <person name="Wilson R."/>
            <person name="Cheng Z."/>
            <person name="Jin W."/>
            <person name="Jiang J."/>
            <person name="Leong S.A."/>
            <person name="Iwama H."/>
            <person name="Gojobori T."/>
            <person name="Itoh T."/>
            <person name="Niimura Y."/>
            <person name="Fujii Y."/>
            <person name="Habara T."/>
            <person name="Sakai H."/>
            <person name="Sato Y."/>
            <person name="Wilson G."/>
            <person name="Kumar K."/>
            <person name="McCouch S."/>
            <person name="Juretic N."/>
            <person name="Hoen D."/>
            <person name="Wright S."/>
            <person name="Bruskiewich R."/>
            <person name="Bureau T."/>
            <person name="Miyao A."/>
            <person name="Hirochika H."/>
            <person name="Nishikawa T."/>
            <person name="Kadowaki K."/>
            <person name="Sugiura M."/>
            <person name="Burr B."/>
            <person name="Sasaki T."/>
        </authorList>
    </citation>
    <scope>NUCLEOTIDE SEQUENCE [LARGE SCALE GENOMIC DNA]</scope>
    <source>
        <strain evidence="3">cv. Nipponbare</strain>
    </source>
</reference>